<dbReference type="PANTHER" id="PTHR43813:SF1">
    <property type="entry name" value="ACYL-ACTIVATING ENZYME 16, CHLOROPLASTIC-RELATED"/>
    <property type="match status" value="1"/>
</dbReference>
<dbReference type="EMBL" id="MVBN01000010">
    <property type="protein sequence ID" value="OOK66013.1"/>
    <property type="molecule type" value="Genomic_DNA"/>
</dbReference>
<sequence length="121" mass="13044">MFLDRVAATPHAEAFRYPHDHGWESVTWEQVGERVHHLAAGLISLGIAAEDRVALASSTRYEWVLTDFAVMCAGAATTTVYPTTIAPTSPTSSPIPAAGSWSPRTKSRSTSCSRTAPNCLR</sequence>
<dbReference type="Gene3D" id="3.40.50.12780">
    <property type="entry name" value="N-terminal domain of ligase-like"/>
    <property type="match status" value="1"/>
</dbReference>
<feature type="domain" description="AMP-dependent synthetase/ligase" evidence="2">
    <location>
        <begin position="4"/>
        <end position="84"/>
    </location>
</feature>
<dbReference type="PANTHER" id="PTHR43813">
    <property type="entry name" value="ACYL-ACTIVATING ENZYME 16, CHLOROPLASTIC-RELATED"/>
    <property type="match status" value="1"/>
</dbReference>
<organism evidence="3 4">
    <name type="scientific">Mycobacterium kansasii</name>
    <dbReference type="NCBI Taxonomy" id="1768"/>
    <lineage>
        <taxon>Bacteria</taxon>
        <taxon>Bacillati</taxon>
        <taxon>Actinomycetota</taxon>
        <taxon>Actinomycetes</taxon>
        <taxon>Mycobacteriales</taxon>
        <taxon>Mycobacteriaceae</taxon>
        <taxon>Mycobacterium</taxon>
    </lineage>
</organism>
<dbReference type="InterPro" id="IPR042099">
    <property type="entry name" value="ANL_N_sf"/>
</dbReference>
<dbReference type="Pfam" id="PF00501">
    <property type="entry name" value="AMP-binding"/>
    <property type="match status" value="1"/>
</dbReference>
<dbReference type="Proteomes" id="UP000188532">
    <property type="component" value="Unassembled WGS sequence"/>
</dbReference>
<feature type="compositionally biased region" description="Low complexity" evidence="1">
    <location>
        <begin position="83"/>
        <end position="115"/>
    </location>
</feature>
<evidence type="ECO:0000313" key="3">
    <source>
        <dbReference type="EMBL" id="OOK66013.1"/>
    </source>
</evidence>
<evidence type="ECO:0000256" key="1">
    <source>
        <dbReference type="SAM" id="MobiDB-lite"/>
    </source>
</evidence>
<proteinExistence type="predicted"/>
<protein>
    <submittedName>
        <fullName evidence="3">AMP-binding enzyme family protein</fullName>
    </submittedName>
</protein>
<dbReference type="AlphaFoldDB" id="A0A1V3WGA8"/>
<reference evidence="3 4" key="1">
    <citation type="submission" date="2017-02" db="EMBL/GenBank/DDBJ databases">
        <title>Complete genome sequences of Mycobacterium kansasii strains isolated from rhesus macaques.</title>
        <authorList>
            <person name="Panda A."/>
            <person name="Nagaraj S."/>
            <person name="Zhao X."/>
            <person name="Tettelin H."/>
            <person name="Detolla L.J."/>
        </authorList>
    </citation>
    <scope>NUCLEOTIDE SEQUENCE [LARGE SCALE GENOMIC DNA]</scope>
    <source>
        <strain evidence="3 4">11-3469</strain>
    </source>
</reference>
<dbReference type="InterPro" id="IPR000873">
    <property type="entry name" value="AMP-dep_synth/lig_dom"/>
</dbReference>
<dbReference type="SUPFAM" id="SSF56801">
    <property type="entry name" value="Acetyl-CoA synthetase-like"/>
    <property type="match status" value="1"/>
</dbReference>
<comment type="caution">
    <text evidence="3">The sequence shown here is derived from an EMBL/GenBank/DDBJ whole genome shotgun (WGS) entry which is preliminary data.</text>
</comment>
<accession>A0A1V3WGA8</accession>
<evidence type="ECO:0000259" key="2">
    <source>
        <dbReference type="Pfam" id="PF00501"/>
    </source>
</evidence>
<evidence type="ECO:0000313" key="4">
    <source>
        <dbReference type="Proteomes" id="UP000188532"/>
    </source>
</evidence>
<name>A0A1V3WGA8_MYCKA</name>
<feature type="region of interest" description="Disordered" evidence="1">
    <location>
        <begin position="83"/>
        <end position="121"/>
    </location>
</feature>
<dbReference type="InterPro" id="IPR052987">
    <property type="entry name" value="Chloroplast_AMP-bd_Enzymes"/>
</dbReference>
<gene>
    <name evidence="3" type="ORF">BZL29_7624</name>
</gene>